<proteinExistence type="predicted"/>
<organism evidence="1 2">
    <name type="scientific">Aureibacter tunicatorum</name>
    <dbReference type="NCBI Taxonomy" id="866807"/>
    <lineage>
        <taxon>Bacteria</taxon>
        <taxon>Pseudomonadati</taxon>
        <taxon>Bacteroidota</taxon>
        <taxon>Cytophagia</taxon>
        <taxon>Cytophagales</taxon>
        <taxon>Persicobacteraceae</taxon>
        <taxon>Aureibacter</taxon>
    </lineage>
</organism>
<evidence type="ECO:0000313" key="2">
    <source>
        <dbReference type="Proteomes" id="UP001185092"/>
    </source>
</evidence>
<dbReference type="AlphaFoldDB" id="A0AAE3XL89"/>
<dbReference type="Gene3D" id="3.30.530.20">
    <property type="match status" value="1"/>
</dbReference>
<accession>A0AAE3XL89</accession>
<dbReference type="RefSeq" id="WP_309938176.1">
    <property type="nucleotide sequence ID" value="NZ_AP025305.1"/>
</dbReference>
<dbReference type="EMBL" id="JAVDQD010000002">
    <property type="protein sequence ID" value="MDR6238668.1"/>
    <property type="molecule type" value="Genomic_DNA"/>
</dbReference>
<sequence length="141" mass="16626">MMKKIEHQINIKGEIERVYFAISTAKGFASWWTPHVELDESSSIISFGFNGGEIVMRMKMVEMKTNESVHLVCEDGPEEWLNTYLHFQMLEKQPDFFQLNFNHGGWEKDVPNFTRCNTDWGRLMYSLKDFVEENSSTPFMR</sequence>
<dbReference type="InterPro" id="IPR023393">
    <property type="entry name" value="START-like_dom_sf"/>
</dbReference>
<protein>
    <recommendedName>
        <fullName evidence="3">SRPBCC domain-containing protein</fullName>
    </recommendedName>
</protein>
<evidence type="ECO:0000313" key="1">
    <source>
        <dbReference type="EMBL" id="MDR6238668.1"/>
    </source>
</evidence>
<name>A0AAE3XL89_9BACT</name>
<dbReference type="SUPFAM" id="SSF55961">
    <property type="entry name" value="Bet v1-like"/>
    <property type="match status" value="1"/>
</dbReference>
<comment type="caution">
    <text evidence="1">The sequence shown here is derived from an EMBL/GenBank/DDBJ whole genome shotgun (WGS) entry which is preliminary data.</text>
</comment>
<evidence type="ECO:0008006" key="3">
    <source>
        <dbReference type="Google" id="ProtNLM"/>
    </source>
</evidence>
<gene>
    <name evidence="1" type="ORF">HNQ88_001705</name>
</gene>
<keyword evidence="2" id="KW-1185">Reference proteome</keyword>
<reference evidence="1" key="1">
    <citation type="submission" date="2023-07" db="EMBL/GenBank/DDBJ databases">
        <title>Genomic Encyclopedia of Type Strains, Phase IV (KMG-IV): sequencing the most valuable type-strain genomes for metagenomic binning, comparative biology and taxonomic classification.</title>
        <authorList>
            <person name="Goeker M."/>
        </authorList>
    </citation>
    <scope>NUCLEOTIDE SEQUENCE</scope>
    <source>
        <strain evidence="1">DSM 26174</strain>
    </source>
</reference>
<dbReference type="Proteomes" id="UP001185092">
    <property type="component" value="Unassembled WGS sequence"/>
</dbReference>